<dbReference type="EMBL" id="BAABHO010000076">
    <property type="protein sequence ID" value="GAA4811634.1"/>
    <property type="molecule type" value="Genomic_DNA"/>
</dbReference>
<feature type="transmembrane region" description="Helical" evidence="1">
    <location>
        <begin position="153"/>
        <end position="171"/>
    </location>
</feature>
<evidence type="ECO:0008006" key="4">
    <source>
        <dbReference type="Google" id="ProtNLM"/>
    </source>
</evidence>
<gene>
    <name evidence="2" type="ORF">GCM10023200_56790</name>
</gene>
<keyword evidence="1" id="KW-1133">Transmembrane helix</keyword>
<evidence type="ECO:0000256" key="1">
    <source>
        <dbReference type="SAM" id="Phobius"/>
    </source>
</evidence>
<dbReference type="Proteomes" id="UP001500928">
    <property type="component" value="Unassembled WGS sequence"/>
</dbReference>
<dbReference type="RefSeq" id="WP_345424276.1">
    <property type="nucleotide sequence ID" value="NZ_BAABHO010000076.1"/>
</dbReference>
<feature type="transmembrane region" description="Helical" evidence="1">
    <location>
        <begin position="123"/>
        <end position="141"/>
    </location>
</feature>
<proteinExistence type="predicted"/>
<keyword evidence="3" id="KW-1185">Reference proteome</keyword>
<keyword evidence="1" id="KW-0472">Membrane</keyword>
<name>A0ABP9CHX3_9PSEU</name>
<protein>
    <recommendedName>
        <fullName evidence="4">Integral membrane protein</fullName>
    </recommendedName>
</protein>
<organism evidence="2 3">
    <name type="scientific">Actinomycetospora chlora</name>
    <dbReference type="NCBI Taxonomy" id="663608"/>
    <lineage>
        <taxon>Bacteria</taxon>
        <taxon>Bacillati</taxon>
        <taxon>Actinomycetota</taxon>
        <taxon>Actinomycetes</taxon>
        <taxon>Pseudonocardiales</taxon>
        <taxon>Pseudonocardiaceae</taxon>
        <taxon>Actinomycetospora</taxon>
    </lineage>
</organism>
<evidence type="ECO:0000313" key="3">
    <source>
        <dbReference type="Proteomes" id="UP001500928"/>
    </source>
</evidence>
<feature type="transmembrane region" description="Helical" evidence="1">
    <location>
        <begin position="21"/>
        <end position="39"/>
    </location>
</feature>
<keyword evidence="1" id="KW-0812">Transmembrane</keyword>
<reference evidence="3" key="1">
    <citation type="journal article" date="2019" name="Int. J. Syst. Evol. Microbiol.">
        <title>The Global Catalogue of Microorganisms (GCM) 10K type strain sequencing project: providing services to taxonomists for standard genome sequencing and annotation.</title>
        <authorList>
            <consortium name="The Broad Institute Genomics Platform"/>
            <consortium name="The Broad Institute Genome Sequencing Center for Infectious Disease"/>
            <person name="Wu L."/>
            <person name="Ma J."/>
        </authorList>
    </citation>
    <scope>NUCLEOTIDE SEQUENCE [LARGE SCALE GENOMIC DNA]</scope>
    <source>
        <strain evidence="3">JCM 17979</strain>
    </source>
</reference>
<feature type="transmembrane region" description="Helical" evidence="1">
    <location>
        <begin position="92"/>
        <end position="111"/>
    </location>
</feature>
<evidence type="ECO:0000313" key="2">
    <source>
        <dbReference type="EMBL" id="GAA4811634.1"/>
    </source>
</evidence>
<comment type="caution">
    <text evidence="2">The sequence shown here is derived from an EMBL/GenBank/DDBJ whole genome shotgun (WGS) entry which is preliminary data.</text>
</comment>
<feature type="transmembrane region" description="Helical" evidence="1">
    <location>
        <begin position="51"/>
        <end position="71"/>
    </location>
</feature>
<sequence>MTPVRTRRPPAVRWGPLQLDAETAVYETVVLMTVLVVALDDGIEDFVQAGLISVGPLVATFAAHVFAGVLARAGLPADSPDRATTRRIVGHAARCLWLAIGPLAVVVVGAATDLYTPEVAVDAVIWLGLAFLVVIGGVGGFRARHSVWATVGYALAAGVVGLIVLLLRLVLEH</sequence>
<accession>A0ABP9CHX3</accession>